<proteinExistence type="predicted"/>
<evidence type="ECO:0000313" key="1">
    <source>
        <dbReference type="EMBL" id="KAJ9052954.1"/>
    </source>
</evidence>
<accession>A0ACC2RSC4</accession>
<reference evidence="1" key="1">
    <citation type="submission" date="2022-04" db="EMBL/GenBank/DDBJ databases">
        <title>Genome of the entomopathogenic fungus Entomophthora muscae.</title>
        <authorList>
            <person name="Elya C."/>
            <person name="Lovett B.R."/>
            <person name="Lee E."/>
            <person name="Macias A.M."/>
            <person name="Hajek A.E."/>
            <person name="De Bivort B.L."/>
            <person name="Kasson M.T."/>
            <person name="De Fine Licht H.H."/>
            <person name="Stajich J.E."/>
        </authorList>
    </citation>
    <scope>NUCLEOTIDE SEQUENCE</scope>
    <source>
        <strain evidence="1">Berkeley</strain>
    </source>
</reference>
<keyword evidence="2" id="KW-1185">Reference proteome</keyword>
<evidence type="ECO:0000313" key="2">
    <source>
        <dbReference type="Proteomes" id="UP001165960"/>
    </source>
</evidence>
<comment type="caution">
    <text evidence="1">The sequence shown here is derived from an EMBL/GenBank/DDBJ whole genome shotgun (WGS) entry which is preliminary data.</text>
</comment>
<dbReference type="EMBL" id="QTSX02006578">
    <property type="protein sequence ID" value="KAJ9052954.1"/>
    <property type="molecule type" value="Genomic_DNA"/>
</dbReference>
<protein>
    <submittedName>
        <fullName evidence="1">Uncharacterized protein</fullName>
    </submittedName>
</protein>
<sequence length="73" mass="7790">MSKCKELGFPYTPHTRPNQLPNTPSPSMASLISTFLTISPPPPTSSKAPPPPPPSTPSIQTNQIQFTPPKPPS</sequence>
<organism evidence="1 2">
    <name type="scientific">Entomophthora muscae</name>
    <dbReference type="NCBI Taxonomy" id="34485"/>
    <lineage>
        <taxon>Eukaryota</taxon>
        <taxon>Fungi</taxon>
        <taxon>Fungi incertae sedis</taxon>
        <taxon>Zoopagomycota</taxon>
        <taxon>Entomophthoromycotina</taxon>
        <taxon>Entomophthoromycetes</taxon>
        <taxon>Entomophthorales</taxon>
        <taxon>Entomophthoraceae</taxon>
        <taxon>Entomophthora</taxon>
    </lineage>
</organism>
<gene>
    <name evidence="1" type="ORF">DSO57_1029033</name>
</gene>
<name>A0ACC2RSC4_9FUNG</name>
<dbReference type="Proteomes" id="UP001165960">
    <property type="component" value="Unassembled WGS sequence"/>
</dbReference>